<protein>
    <submittedName>
        <fullName evidence="1">Uncharacterized protein</fullName>
    </submittedName>
</protein>
<reference evidence="1" key="1">
    <citation type="submission" date="2022-04" db="EMBL/GenBank/DDBJ databases">
        <title>Genome of the entomopathogenic fungus Entomophthora muscae.</title>
        <authorList>
            <person name="Elya C."/>
            <person name="Lovett B.R."/>
            <person name="Lee E."/>
            <person name="Macias A.M."/>
            <person name="Hajek A.E."/>
            <person name="De Bivort B.L."/>
            <person name="Kasson M.T."/>
            <person name="De Fine Licht H.H."/>
            <person name="Stajich J.E."/>
        </authorList>
    </citation>
    <scope>NUCLEOTIDE SEQUENCE</scope>
    <source>
        <strain evidence="1">Berkeley</strain>
    </source>
</reference>
<sequence length="99" mass="10614">MIFVFSTSSFTKLTNLLGWQGFHLLLHPYMWGGKGEEGGLRGGSGLLGFSKSSTVSSWMWGRNADGDGTFSWSVRFMGEWGVSLQPGEGASGANLAFAD</sequence>
<proteinExistence type="predicted"/>
<evidence type="ECO:0000313" key="1">
    <source>
        <dbReference type="EMBL" id="KAJ9072595.1"/>
    </source>
</evidence>
<accession>A0ACC2TD52</accession>
<gene>
    <name evidence="1" type="ORF">DSO57_1025883</name>
</gene>
<dbReference type="EMBL" id="QTSX02002988">
    <property type="protein sequence ID" value="KAJ9072595.1"/>
    <property type="molecule type" value="Genomic_DNA"/>
</dbReference>
<name>A0ACC2TD52_9FUNG</name>
<dbReference type="Proteomes" id="UP001165960">
    <property type="component" value="Unassembled WGS sequence"/>
</dbReference>
<keyword evidence="2" id="KW-1185">Reference proteome</keyword>
<organism evidence="1 2">
    <name type="scientific">Entomophthora muscae</name>
    <dbReference type="NCBI Taxonomy" id="34485"/>
    <lineage>
        <taxon>Eukaryota</taxon>
        <taxon>Fungi</taxon>
        <taxon>Fungi incertae sedis</taxon>
        <taxon>Zoopagomycota</taxon>
        <taxon>Entomophthoromycotina</taxon>
        <taxon>Entomophthoromycetes</taxon>
        <taxon>Entomophthorales</taxon>
        <taxon>Entomophthoraceae</taxon>
        <taxon>Entomophthora</taxon>
    </lineage>
</organism>
<evidence type="ECO:0000313" key="2">
    <source>
        <dbReference type="Proteomes" id="UP001165960"/>
    </source>
</evidence>
<comment type="caution">
    <text evidence="1">The sequence shown here is derived from an EMBL/GenBank/DDBJ whole genome shotgun (WGS) entry which is preliminary data.</text>
</comment>